<dbReference type="EMBL" id="LXLX01000048">
    <property type="protein sequence ID" value="OFD89273.1"/>
    <property type="molecule type" value="Genomic_DNA"/>
</dbReference>
<reference evidence="1 2" key="1">
    <citation type="submission" date="2016-05" db="EMBL/GenBank/DDBJ databases">
        <title>Bacillus thuringiensis and Bacillus weihenstephanensis as novel biocontrol agents of wilt causing Verticillium species.</title>
        <authorList>
            <person name="Hollensteiner J."/>
            <person name="Wemheuer F."/>
            <person name="Harting R."/>
            <person name="Kolarzyk A."/>
            <person name="Diaz-Valerio S."/>
            <person name="Poehlein A."/>
            <person name="Brzuszkiewicz E."/>
            <person name="Nesemann K."/>
            <person name="Braus-Stromeyer S."/>
            <person name="Braus G."/>
            <person name="Daniel R."/>
            <person name="Liesegang H."/>
        </authorList>
    </citation>
    <scope>NUCLEOTIDE SEQUENCE [LARGE SCALE GENOMIC DNA]</scope>
    <source>
        <strain evidence="1 2">GOE11</strain>
    </source>
</reference>
<evidence type="ECO:0000313" key="1">
    <source>
        <dbReference type="EMBL" id="OFD89273.1"/>
    </source>
</evidence>
<evidence type="ECO:0000313" key="2">
    <source>
        <dbReference type="Proteomes" id="UP000175835"/>
    </source>
</evidence>
<organism evidence="1 2">
    <name type="scientific">Bacillus mycoides</name>
    <dbReference type="NCBI Taxonomy" id="1405"/>
    <lineage>
        <taxon>Bacteria</taxon>
        <taxon>Bacillati</taxon>
        <taxon>Bacillota</taxon>
        <taxon>Bacilli</taxon>
        <taxon>Bacillales</taxon>
        <taxon>Bacillaceae</taxon>
        <taxon>Bacillus</taxon>
        <taxon>Bacillus cereus group</taxon>
    </lineage>
</organism>
<comment type="caution">
    <text evidence="1">The sequence shown here is derived from an EMBL/GenBank/DDBJ whole genome shotgun (WGS) entry which is preliminary data.</text>
</comment>
<name>A0A1E8BJ44_BACMY</name>
<sequence length="205" mass="23825">MQFNIYKVSDSKKLLKITKKRTSFLAKKTGINTFHSNELNHNFYHIVFHIPDEYNVGAKTGGNYINFPFSQYVNSFLFLNSNYFLVELINEGYTNEILDYISKKTNVSFDKLDFESDVIKRLVSTLNGKIKQLEFVDEDGEDQVLEHVKLEKFLQVADNCIIEYVLLNVEDRLISLHNRGVLSVDNSDEDYLIKFTEVIMNALVD</sequence>
<proteinExistence type="predicted"/>
<protein>
    <submittedName>
        <fullName evidence="1">Uncharacterized protein</fullName>
    </submittedName>
</protein>
<dbReference type="Proteomes" id="UP000175835">
    <property type="component" value="Unassembled WGS sequence"/>
</dbReference>
<gene>
    <name evidence="1" type="ORF">BWGOE11_39370</name>
</gene>
<accession>A0A1E8BJ44</accession>
<dbReference type="AlphaFoldDB" id="A0A1E8BJ44"/>
<dbReference type="RefSeq" id="WP_070146866.1">
    <property type="nucleotide sequence ID" value="NZ_LXLX01000048.1"/>
</dbReference>